<dbReference type="Gene3D" id="3.40.50.720">
    <property type="entry name" value="NAD(P)-binding Rossmann-like Domain"/>
    <property type="match status" value="1"/>
</dbReference>
<dbReference type="PANTHER" id="PTHR43060:SF15">
    <property type="entry name" value="3-HYDROXYISOBUTYRATE DEHYDROGENASE-LIKE 1, MITOCHONDRIAL-RELATED"/>
    <property type="match status" value="1"/>
</dbReference>
<dbReference type="EMBL" id="CAFBNC010000148">
    <property type="protein sequence ID" value="CAB4953857.1"/>
    <property type="molecule type" value="Genomic_DNA"/>
</dbReference>
<evidence type="ECO:0000256" key="1">
    <source>
        <dbReference type="ARBA" id="ARBA00023002"/>
    </source>
</evidence>
<sequence>MSEPTSVAVIGVGRMGGPIAGNLINAGYDVRVFDVSAEAVAELVALGAVAATTPAEAAHGAAVVCVVVFDDDQTREVLTGSDGVLGVLAAGAVVAVHTTVSIETIRDLAVAGEAVGVAVLDAGVSGGEEGAQAGTLLTMVGGADDAVARVTPVLMAFSKDVIHAGDVGAGMALKLARNASGYMMMAAIHEAMVLAESSGVDLALLRRTIDETGVFAQALSPFMLGGPAPLPQDAPSGFRTMLNHVRDLGEKDLDQALALARHTGVELSVAERTRETFGRVMRLAD</sequence>
<dbReference type="AlphaFoldDB" id="A0A6J5YHX6"/>
<dbReference type="InterPro" id="IPR006115">
    <property type="entry name" value="6PGDH_NADP-bd"/>
</dbReference>
<evidence type="ECO:0000259" key="3">
    <source>
        <dbReference type="Pfam" id="PF03446"/>
    </source>
</evidence>
<proteinExistence type="predicted"/>
<keyword evidence="2" id="KW-0520">NAD</keyword>
<evidence type="ECO:0000313" key="6">
    <source>
        <dbReference type="EMBL" id="CAB4953857.1"/>
    </source>
</evidence>
<dbReference type="InterPro" id="IPR013328">
    <property type="entry name" value="6PGD_dom2"/>
</dbReference>
<dbReference type="PIRSF" id="PIRSF000103">
    <property type="entry name" value="HIBADH"/>
    <property type="match status" value="1"/>
</dbReference>
<dbReference type="GO" id="GO:0016491">
    <property type="term" value="F:oxidoreductase activity"/>
    <property type="evidence" value="ECO:0007669"/>
    <property type="project" value="UniProtKB-KW"/>
</dbReference>
<dbReference type="PANTHER" id="PTHR43060">
    <property type="entry name" value="3-HYDROXYISOBUTYRATE DEHYDROGENASE-LIKE 1, MITOCHONDRIAL-RELATED"/>
    <property type="match status" value="1"/>
</dbReference>
<dbReference type="InterPro" id="IPR015815">
    <property type="entry name" value="HIBADH-related"/>
</dbReference>
<reference evidence="5" key="1">
    <citation type="submission" date="2020-05" db="EMBL/GenBank/DDBJ databases">
        <authorList>
            <person name="Chiriac C."/>
            <person name="Salcher M."/>
            <person name="Ghai R."/>
            <person name="Kavagutti S V."/>
        </authorList>
    </citation>
    <scope>NUCLEOTIDE SEQUENCE</scope>
</reference>
<feature type="domain" description="6-phosphogluconate dehydrogenase NADP-binding" evidence="3">
    <location>
        <begin position="7"/>
        <end position="165"/>
    </location>
</feature>
<organism evidence="5">
    <name type="scientific">freshwater metagenome</name>
    <dbReference type="NCBI Taxonomy" id="449393"/>
    <lineage>
        <taxon>unclassified sequences</taxon>
        <taxon>metagenomes</taxon>
        <taxon>ecological metagenomes</taxon>
    </lineage>
</organism>
<dbReference type="SUPFAM" id="SSF48179">
    <property type="entry name" value="6-phosphogluconate dehydrogenase C-terminal domain-like"/>
    <property type="match status" value="1"/>
</dbReference>
<protein>
    <submittedName>
        <fullName evidence="5">Unannotated protein</fullName>
    </submittedName>
</protein>
<dbReference type="Pfam" id="PF03446">
    <property type="entry name" value="NAD_binding_2"/>
    <property type="match status" value="1"/>
</dbReference>
<keyword evidence="1" id="KW-0560">Oxidoreductase</keyword>
<dbReference type="Pfam" id="PF14833">
    <property type="entry name" value="NAD_binding_11"/>
    <property type="match status" value="1"/>
</dbReference>
<evidence type="ECO:0000259" key="4">
    <source>
        <dbReference type="Pfam" id="PF14833"/>
    </source>
</evidence>
<evidence type="ECO:0000256" key="2">
    <source>
        <dbReference type="ARBA" id="ARBA00023027"/>
    </source>
</evidence>
<evidence type="ECO:0000313" key="5">
    <source>
        <dbReference type="EMBL" id="CAB4324157.1"/>
    </source>
</evidence>
<gene>
    <name evidence="5" type="ORF">UFOPK1392_01921</name>
    <name evidence="6" type="ORF">UFOPK3733_02037</name>
</gene>
<accession>A0A6J5YHX6</accession>
<dbReference type="EMBL" id="CAEMXZ010000109">
    <property type="protein sequence ID" value="CAB4324157.1"/>
    <property type="molecule type" value="Genomic_DNA"/>
</dbReference>
<dbReference type="GO" id="GO:0051287">
    <property type="term" value="F:NAD binding"/>
    <property type="evidence" value="ECO:0007669"/>
    <property type="project" value="InterPro"/>
</dbReference>
<dbReference type="Gene3D" id="1.10.1040.10">
    <property type="entry name" value="N-(1-d-carboxylethyl)-l-norvaline Dehydrogenase, domain 2"/>
    <property type="match status" value="1"/>
</dbReference>
<dbReference type="InterPro" id="IPR029154">
    <property type="entry name" value="HIBADH-like_NADP-bd"/>
</dbReference>
<name>A0A6J5YHX6_9ZZZZ</name>
<feature type="domain" description="3-hydroxyisobutyrate dehydrogenase-like NAD-binding" evidence="4">
    <location>
        <begin position="168"/>
        <end position="278"/>
    </location>
</feature>
<dbReference type="InterPro" id="IPR036291">
    <property type="entry name" value="NAD(P)-bd_dom_sf"/>
</dbReference>
<dbReference type="SUPFAM" id="SSF51735">
    <property type="entry name" value="NAD(P)-binding Rossmann-fold domains"/>
    <property type="match status" value="1"/>
</dbReference>
<dbReference type="GO" id="GO:0050661">
    <property type="term" value="F:NADP binding"/>
    <property type="evidence" value="ECO:0007669"/>
    <property type="project" value="InterPro"/>
</dbReference>
<dbReference type="InterPro" id="IPR008927">
    <property type="entry name" value="6-PGluconate_DH-like_C_sf"/>
</dbReference>